<evidence type="ECO:0000313" key="2">
    <source>
        <dbReference type="EMBL" id="RIB01025.1"/>
    </source>
</evidence>
<organism evidence="2 3">
    <name type="scientific">Gigaspora rosea</name>
    <dbReference type="NCBI Taxonomy" id="44941"/>
    <lineage>
        <taxon>Eukaryota</taxon>
        <taxon>Fungi</taxon>
        <taxon>Fungi incertae sedis</taxon>
        <taxon>Mucoromycota</taxon>
        <taxon>Glomeromycotina</taxon>
        <taxon>Glomeromycetes</taxon>
        <taxon>Diversisporales</taxon>
        <taxon>Gigasporaceae</taxon>
        <taxon>Gigaspora</taxon>
    </lineage>
</organism>
<name>A0A397TSA9_9GLOM</name>
<keyword evidence="3" id="KW-1185">Reference proteome</keyword>
<reference evidence="2 3" key="1">
    <citation type="submission" date="2018-06" db="EMBL/GenBank/DDBJ databases">
        <title>Comparative genomics reveals the genomic features of Rhizophagus irregularis, R. cerebriforme, R. diaphanum and Gigaspora rosea, and their symbiotic lifestyle signature.</title>
        <authorList>
            <person name="Morin E."/>
            <person name="San Clemente H."/>
            <person name="Chen E.C.H."/>
            <person name="De La Providencia I."/>
            <person name="Hainaut M."/>
            <person name="Kuo A."/>
            <person name="Kohler A."/>
            <person name="Murat C."/>
            <person name="Tang N."/>
            <person name="Roy S."/>
            <person name="Loubradou J."/>
            <person name="Henrissat B."/>
            <person name="Grigoriev I.V."/>
            <person name="Corradi N."/>
            <person name="Roux C."/>
            <person name="Martin F.M."/>
        </authorList>
    </citation>
    <scope>NUCLEOTIDE SEQUENCE [LARGE SCALE GENOMIC DNA]</scope>
    <source>
        <strain evidence="2 3">DAOM 194757</strain>
    </source>
</reference>
<sequence>MSHKINALFIVLFLLGIFVDGIRAKEEMLLFMENEIHRCNEKLDASDKMLLKYENACYKEINKCKDLGIIKDKICDNKLQIIKLEIDSCKDKCDKIILVCDKV</sequence>
<proteinExistence type="predicted"/>
<dbReference type="AlphaFoldDB" id="A0A397TSA9"/>
<protein>
    <submittedName>
        <fullName evidence="2">Uncharacterized protein</fullName>
    </submittedName>
</protein>
<comment type="caution">
    <text evidence="2">The sequence shown here is derived from an EMBL/GenBank/DDBJ whole genome shotgun (WGS) entry which is preliminary data.</text>
</comment>
<dbReference type="Proteomes" id="UP000266673">
    <property type="component" value="Unassembled WGS sequence"/>
</dbReference>
<feature type="signal peptide" evidence="1">
    <location>
        <begin position="1"/>
        <end position="24"/>
    </location>
</feature>
<evidence type="ECO:0000313" key="3">
    <source>
        <dbReference type="Proteomes" id="UP000266673"/>
    </source>
</evidence>
<keyword evidence="1" id="KW-0732">Signal</keyword>
<feature type="non-terminal residue" evidence="2">
    <location>
        <position position="103"/>
    </location>
</feature>
<accession>A0A397TSA9</accession>
<dbReference type="EMBL" id="QKWP01003378">
    <property type="protein sequence ID" value="RIB01025.1"/>
    <property type="molecule type" value="Genomic_DNA"/>
</dbReference>
<gene>
    <name evidence="2" type="ORF">C2G38_2128572</name>
</gene>
<evidence type="ECO:0000256" key="1">
    <source>
        <dbReference type="SAM" id="SignalP"/>
    </source>
</evidence>
<feature type="chain" id="PRO_5017273646" evidence="1">
    <location>
        <begin position="25"/>
        <end position="103"/>
    </location>
</feature>